<sequence length="41" mass="4591">MTLKCESLGTEQSVSPLHSSRCTTRSCSLNFFQCKNDCANY</sequence>
<gene>
    <name evidence="1" type="ORF">AB205_0209380</name>
</gene>
<evidence type="ECO:0000313" key="1">
    <source>
        <dbReference type="EMBL" id="PIO31234.1"/>
    </source>
</evidence>
<evidence type="ECO:0000313" key="2">
    <source>
        <dbReference type="Proteomes" id="UP000228934"/>
    </source>
</evidence>
<protein>
    <submittedName>
        <fullName evidence="1">Uncharacterized protein</fullName>
    </submittedName>
</protein>
<keyword evidence="2" id="KW-1185">Reference proteome</keyword>
<dbReference type="AlphaFoldDB" id="A0A2G9RTP7"/>
<dbReference type="EMBL" id="KV933400">
    <property type="protein sequence ID" value="PIO31234.1"/>
    <property type="molecule type" value="Genomic_DNA"/>
</dbReference>
<name>A0A2G9RTP7_AQUCT</name>
<proteinExistence type="predicted"/>
<accession>A0A2G9RTP7</accession>
<reference evidence="2" key="1">
    <citation type="journal article" date="2017" name="Nat. Commun.">
        <title>The North American bullfrog draft genome provides insight into hormonal regulation of long noncoding RNA.</title>
        <authorList>
            <person name="Hammond S.A."/>
            <person name="Warren R.L."/>
            <person name="Vandervalk B.P."/>
            <person name="Kucuk E."/>
            <person name="Khan H."/>
            <person name="Gibb E.A."/>
            <person name="Pandoh P."/>
            <person name="Kirk H."/>
            <person name="Zhao Y."/>
            <person name="Jones M."/>
            <person name="Mungall A.J."/>
            <person name="Coope R."/>
            <person name="Pleasance S."/>
            <person name="Moore R.A."/>
            <person name="Holt R.A."/>
            <person name="Round J.M."/>
            <person name="Ohora S."/>
            <person name="Walle B.V."/>
            <person name="Veldhoen N."/>
            <person name="Helbing C.C."/>
            <person name="Birol I."/>
        </authorList>
    </citation>
    <scope>NUCLEOTIDE SEQUENCE [LARGE SCALE GENOMIC DNA]</scope>
</reference>
<dbReference type="Proteomes" id="UP000228934">
    <property type="component" value="Unassembled WGS sequence"/>
</dbReference>
<organism evidence="1 2">
    <name type="scientific">Aquarana catesbeiana</name>
    <name type="common">American bullfrog</name>
    <name type="synonym">Rana catesbeiana</name>
    <dbReference type="NCBI Taxonomy" id="8400"/>
    <lineage>
        <taxon>Eukaryota</taxon>
        <taxon>Metazoa</taxon>
        <taxon>Chordata</taxon>
        <taxon>Craniata</taxon>
        <taxon>Vertebrata</taxon>
        <taxon>Euteleostomi</taxon>
        <taxon>Amphibia</taxon>
        <taxon>Batrachia</taxon>
        <taxon>Anura</taxon>
        <taxon>Neobatrachia</taxon>
        <taxon>Ranoidea</taxon>
        <taxon>Ranidae</taxon>
        <taxon>Aquarana</taxon>
    </lineage>
</organism>